<evidence type="ECO:0000256" key="6">
    <source>
        <dbReference type="ARBA" id="ARBA00023242"/>
    </source>
</evidence>
<proteinExistence type="inferred from homology"/>
<dbReference type="PANTHER" id="PTHR10015">
    <property type="entry name" value="HEAT SHOCK TRANSCRIPTION FACTOR"/>
    <property type="match status" value="1"/>
</dbReference>
<evidence type="ECO:0000256" key="4">
    <source>
        <dbReference type="ARBA" id="ARBA00023125"/>
    </source>
</evidence>
<reference evidence="11" key="1">
    <citation type="submission" date="2018-12" db="EMBL/GenBank/DDBJ databases">
        <authorList>
            <person name="Yazar S."/>
        </authorList>
    </citation>
    <scope>NUCLEOTIDE SEQUENCE [LARGE SCALE GENOMIC DNA]</scope>
</reference>
<dbReference type="SMART" id="SM00415">
    <property type="entry name" value="HSF"/>
    <property type="match status" value="1"/>
</dbReference>
<reference evidence="10" key="3">
    <citation type="submission" date="2025-09" db="UniProtKB">
        <authorList>
            <consortium name="Ensembl"/>
        </authorList>
    </citation>
    <scope>IDENTIFICATION</scope>
</reference>
<evidence type="ECO:0000256" key="5">
    <source>
        <dbReference type="ARBA" id="ARBA00023163"/>
    </source>
</evidence>
<evidence type="ECO:0000256" key="3">
    <source>
        <dbReference type="ARBA" id="ARBA00023015"/>
    </source>
</evidence>
<evidence type="ECO:0000256" key="8">
    <source>
        <dbReference type="SAM" id="MobiDB-lite"/>
    </source>
</evidence>
<organism evidence="10 11">
    <name type="scientific">Vombatus ursinus</name>
    <name type="common">Common wombat</name>
    <dbReference type="NCBI Taxonomy" id="29139"/>
    <lineage>
        <taxon>Eukaryota</taxon>
        <taxon>Metazoa</taxon>
        <taxon>Chordata</taxon>
        <taxon>Craniata</taxon>
        <taxon>Vertebrata</taxon>
        <taxon>Euteleostomi</taxon>
        <taxon>Mammalia</taxon>
        <taxon>Metatheria</taxon>
        <taxon>Diprotodontia</taxon>
        <taxon>Vombatidae</taxon>
        <taxon>Vombatus</taxon>
    </lineage>
</organism>
<accession>A0A4X2LIJ7</accession>
<dbReference type="GO" id="GO:0005634">
    <property type="term" value="C:nucleus"/>
    <property type="evidence" value="ECO:0007669"/>
    <property type="project" value="UniProtKB-SubCell"/>
</dbReference>
<dbReference type="GO" id="GO:0003700">
    <property type="term" value="F:DNA-binding transcription factor activity"/>
    <property type="evidence" value="ECO:0007669"/>
    <property type="project" value="InterPro"/>
</dbReference>
<dbReference type="SUPFAM" id="SSF46785">
    <property type="entry name" value="Winged helix' DNA-binding domain"/>
    <property type="match status" value="1"/>
</dbReference>
<dbReference type="PANTHER" id="PTHR10015:SF336">
    <property type="entry name" value="HEAT SHOCK TRANSCRIPTION FACTOR, Y-LINKED"/>
    <property type="match status" value="1"/>
</dbReference>
<name>A0A4X2LIJ7_VOMUR</name>
<comment type="subcellular location">
    <subcellularLocation>
        <location evidence="1">Nucleus</location>
    </subcellularLocation>
</comment>
<dbReference type="Pfam" id="PF00447">
    <property type="entry name" value="HSF_DNA-bind"/>
    <property type="match status" value="1"/>
</dbReference>
<dbReference type="FunFam" id="1.10.10.10:FF:000349">
    <property type="entry name" value="Heat shock transcription factor, Y-linked"/>
    <property type="match status" value="1"/>
</dbReference>
<dbReference type="InterPro" id="IPR036390">
    <property type="entry name" value="WH_DNA-bd_sf"/>
</dbReference>
<sequence>MDSGKSEPQENSPRGGPIDTEYSNDSTFSSIPLERGEVPLMDADLRALVEENAFQALTRGPLGKTICFPFSDESLIMEENEFFSLTFPRKLWKIVESDRFRSICWNKDGTYCVVIEEEFFQTEVLDRKGLIRIFKTSSLKSFIRQLNLYGFSKIRMNWPSTRFHWGTKKVMVKY</sequence>
<evidence type="ECO:0000313" key="11">
    <source>
        <dbReference type="Proteomes" id="UP000314987"/>
    </source>
</evidence>
<keyword evidence="6" id="KW-0539">Nucleus</keyword>
<protein>
    <recommendedName>
        <fullName evidence="9">HSF-type DNA-binding domain-containing protein</fullName>
    </recommendedName>
</protein>
<evidence type="ECO:0000256" key="1">
    <source>
        <dbReference type="ARBA" id="ARBA00004123"/>
    </source>
</evidence>
<dbReference type="Gene3D" id="1.10.10.10">
    <property type="entry name" value="Winged helix-like DNA-binding domain superfamily/Winged helix DNA-binding domain"/>
    <property type="match status" value="1"/>
</dbReference>
<keyword evidence="5" id="KW-0804">Transcription</keyword>
<reference evidence="10" key="2">
    <citation type="submission" date="2025-08" db="UniProtKB">
        <authorList>
            <consortium name="Ensembl"/>
        </authorList>
    </citation>
    <scope>IDENTIFICATION</scope>
</reference>
<dbReference type="STRING" id="29139.ENSVURP00010023768"/>
<dbReference type="Ensembl" id="ENSVURT00010027051.1">
    <property type="protein sequence ID" value="ENSVURP00010023768.1"/>
    <property type="gene ID" value="ENSVURG00010018219.1"/>
</dbReference>
<dbReference type="AlphaFoldDB" id="A0A4X2LIJ7"/>
<keyword evidence="11" id="KW-1185">Reference proteome</keyword>
<feature type="region of interest" description="Disordered" evidence="8">
    <location>
        <begin position="1"/>
        <end position="30"/>
    </location>
</feature>
<evidence type="ECO:0000256" key="2">
    <source>
        <dbReference type="ARBA" id="ARBA00006403"/>
    </source>
</evidence>
<evidence type="ECO:0000259" key="9">
    <source>
        <dbReference type="SMART" id="SM00415"/>
    </source>
</evidence>
<keyword evidence="4" id="KW-0238">DNA-binding</keyword>
<keyword evidence="3" id="KW-0805">Transcription regulation</keyword>
<feature type="compositionally biased region" description="Polar residues" evidence="8">
    <location>
        <begin position="21"/>
        <end position="30"/>
    </location>
</feature>
<feature type="domain" description="HSF-type DNA-binding" evidence="9">
    <location>
        <begin position="83"/>
        <end position="173"/>
    </location>
</feature>
<dbReference type="InterPro" id="IPR000232">
    <property type="entry name" value="HSF_DNA-bd"/>
</dbReference>
<dbReference type="InterPro" id="IPR036388">
    <property type="entry name" value="WH-like_DNA-bd_sf"/>
</dbReference>
<comment type="similarity">
    <text evidence="2 7">Belongs to the HSF family.</text>
</comment>
<dbReference type="GeneTree" id="ENSGT00940000157452"/>
<evidence type="ECO:0000256" key="7">
    <source>
        <dbReference type="RuleBase" id="RU004020"/>
    </source>
</evidence>
<dbReference type="GO" id="GO:0043565">
    <property type="term" value="F:sequence-specific DNA binding"/>
    <property type="evidence" value="ECO:0007669"/>
    <property type="project" value="InterPro"/>
</dbReference>
<dbReference type="Proteomes" id="UP000314987">
    <property type="component" value="Unassembled WGS sequence"/>
</dbReference>
<evidence type="ECO:0000313" key="10">
    <source>
        <dbReference type="Ensembl" id="ENSVURP00010023768.1"/>
    </source>
</evidence>